<name>A0A0A9BEW7_ARUDO</name>
<sequence length="62" mass="7100">MLLHRILLAESTTGLQYYVMVIDHLISPSITEPSILQQEQVSLLLQASWGRVDKTQQELNHL</sequence>
<reference evidence="1" key="1">
    <citation type="submission" date="2014-09" db="EMBL/GenBank/DDBJ databases">
        <authorList>
            <person name="Magalhaes I.L.F."/>
            <person name="Oliveira U."/>
            <person name="Santos F.R."/>
            <person name="Vidigal T.H.D.A."/>
            <person name="Brescovit A.D."/>
            <person name="Santos A.J."/>
        </authorList>
    </citation>
    <scope>NUCLEOTIDE SEQUENCE</scope>
    <source>
        <tissue evidence="1">Shoot tissue taken approximately 20 cm above the soil surface</tissue>
    </source>
</reference>
<accession>A0A0A9BEW7</accession>
<proteinExistence type="predicted"/>
<dbReference type="EMBL" id="GBRH01236004">
    <property type="protein sequence ID" value="JAD61891.1"/>
    <property type="molecule type" value="Transcribed_RNA"/>
</dbReference>
<protein>
    <submittedName>
        <fullName evidence="1">Uncharacterized protein</fullName>
    </submittedName>
</protein>
<evidence type="ECO:0000313" key="1">
    <source>
        <dbReference type="EMBL" id="JAD61891.1"/>
    </source>
</evidence>
<reference evidence="1" key="2">
    <citation type="journal article" date="2015" name="Data Brief">
        <title>Shoot transcriptome of the giant reed, Arundo donax.</title>
        <authorList>
            <person name="Barrero R.A."/>
            <person name="Guerrero F.D."/>
            <person name="Moolhuijzen P."/>
            <person name="Goolsby J.A."/>
            <person name="Tidwell J."/>
            <person name="Bellgard S.E."/>
            <person name="Bellgard M.I."/>
        </authorList>
    </citation>
    <scope>NUCLEOTIDE SEQUENCE</scope>
    <source>
        <tissue evidence="1">Shoot tissue taken approximately 20 cm above the soil surface</tissue>
    </source>
</reference>
<organism evidence="1">
    <name type="scientific">Arundo donax</name>
    <name type="common">Giant reed</name>
    <name type="synonym">Donax arundinaceus</name>
    <dbReference type="NCBI Taxonomy" id="35708"/>
    <lineage>
        <taxon>Eukaryota</taxon>
        <taxon>Viridiplantae</taxon>
        <taxon>Streptophyta</taxon>
        <taxon>Embryophyta</taxon>
        <taxon>Tracheophyta</taxon>
        <taxon>Spermatophyta</taxon>
        <taxon>Magnoliopsida</taxon>
        <taxon>Liliopsida</taxon>
        <taxon>Poales</taxon>
        <taxon>Poaceae</taxon>
        <taxon>PACMAD clade</taxon>
        <taxon>Arundinoideae</taxon>
        <taxon>Arundineae</taxon>
        <taxon>Arundo</taxon>
    </lineage>
</organism>
<dbReference type="AlphaFoldDB" id="A0A0A9BEW7"/>